<dbReference type="PANTHER" id="PTHR13677:SF0">
    <property type="entry name" value="LD41638P"/>
    <property type="match status" value="1"/>
</dbReference>
<name>A0A4Y7NK18_9CRUS</name>
<dbReference type="Pfam" id="PF09794">
    <property type="entry name" value="Avl9"/>
    <property type="match status" value="1"/>
</dbReference>
<dbReference type="InterPro" id="IPR024224">
    <property type="entry name" value="DENND6"/>
</dbReference>
<accession>A0A4Y7NK18</accession>
<dbReference type="PROSITE" id="PS50211">
    <property type="entry name" value="DENN"/>
    <property type="match status" value="1"/>
</dbReference>
<dbReference type="EMBL" id="LR023893">
    <property type="protein sequence ID" value="SVE93512.1"/>
    <property type="molecule type" value="mRNA"/>
</dbReference>
<gene>
    <name evidence="4" type="primary">EOG090X031T</name>
</gene>
<evidence type="ECO:0000256" key="2">
    <source>
        <dbReference type="SAM" id="MobiDB-lite"/>
    </source>
</evidence>
<dbReference type="PANTHER" id="PTHR13677">
    <property type="entry name" value="LD41638P"/>
    <property type="match status" value="1"/>
</dbReference>
<protein>
    <submittedName>
        <fullName evidence="4">EOG090X031T</fullName>
    </submittedName>
</protein>
<sequence length="651" mass="72921">MASSANGSKTEPEDISDSDTSFLSDVEEVDHMKITNGIDQLQFVDSYFQGDTSTILADPADLYSSDDSSLNASLLPWDRLADWIHCFCVVTFDLEIGQMIEEIYPSHVTLSEQDKTSLCYLAFPDSNSGCMGDTQFHFRIRQNATATVSNGGCQTEPRPPGSIPKSHSRYNQLCPPAYRTDSNFWWGFAYFRQVKDKNLRRGYFQKSLVIVTRLPFVELFQELMAVIAPEFFDKGSVCLEISAKEIDQWPRPVPGLVLNLPLLGTLFQVRIPSFSTAVSPSSATSLTSSPSKTSSGSLLRRRCLVATDVDLYSALAPLMPHLQMLWELLLCGEPLVVMATSPSICSHVVQALVNLIHPLQYCLDYRPFFTIHDSEFKEYTGRSTDPPPSVLLGVTNPFFAKALQHWPHIIRIGSEMAVSSSAGLKIRASKSNQTGSSKMSECKPGVYTSYKPHLQRDKSLLKLVAKGTQTHRPNQVQSALIRRHFLELTQSFIIPLERYIVRLMPLQKSISPYKAVPGLSPFKAEEFLASVEHCGPQLTTGVKGDWTGLYRRFLSTPNFESWSKQRHQEANKKLRALQMEALSQSDIRSWLQGKREVEVVDMVLRLREKLNAAIADEALPVSPQIRLHLQGQLDTVLQSLPEDLRSVLKAS</sequence>
<organism evidence="4">
    <name type="scientific">Scapholeberis mucronata</name>
    <dbReference type="NCBI Taxonomy" id="202097"/>
    <lineage>
        <taxon>Eukaryota</taxon>
        <taxon>Metazoa</taxon>
        <taxon>Ecdysozoa</taxon>
        <taxon>Arthropoda</taxon>
        <taxon>Crustacea</taxon>
        <taxon>Branchiopoda</taxon>
        <taxon>Diplostraca</taxon>
        <taxon>Cladocera</taxon>
        <taxon>Anomopoda</taxon>
        <taxon>Daphniidae</taxon>
        <taxon>Scapholeberis</taxon>
    </lineage>
</organism>
<feature type="domain" description="UDENN" evidence="3">
    <location>
        <begin position="85"/>
        <end position="573"/>
    </location>
</feature>
<dbReference type="AlphaFoldDB" id="A0A4Y7NK18"/>
<dbReference type="InterPro" id="IPR018307">
    <property type="entry name" value="ABL9/DENND6_dom"/>
</dbReference>
<evidence type="ECO:0000259" key="3">
    <source>
        <dbReference type="PROSITE" id="PS50211"/>
    </source>
</evidence>
<reference evidence="4" key="1">
    <citation type="submission" date="2018-08" db="EMBL/GenBank/DDBJ databases">
        <authorList>
            <person name="Cornetti L."/>
        </authorList>
    </citation>
    <scope>NUCLEOTIDE SEQUENCE</scope>
    <source>
        <strain evidence="4">BE-ASS</strain>
    </source>
</reference>
<dbReference type="GO" id="GO:0055037">
    <property type="term" value="C:recycling endosome"/>
    <property type="evidence" value="ECO:0007669"/>
    <property type="project" value="TreeGrafter"/>
</dbReference>
<comment type="similarity">
    <text evidence="1">Belongs to the DENND6 family.</text>
</comment>
<dbReference type="GO" id="GO:0005085">
    <property type="term" value="F:guanyl-nucleotide exchange factor activity"/>
    <property type="evidence" value="ECO:0007669"/>
    <property type="project" value="InterPro"/>
</dbReference>
<evidence type="ECO:0000256" key="1">
    <source>
        <dbReference type="ARBA" id="ARBA00007159"/>
    </source>
</evidence>
<evidence type="ECO:0000313" key="4">
    <source>
        <dbReference type="EMBL" id="SVE93512.1"/>
    </source>
</evidence>
<feature type="region of interest" description="Disordered" evidence="2">
    <location>
        <begin position="1"/>
        <end position="21"/>
    </location>
</feature>
<dbReference type="InterPro" id="IPR037516">
    <property type="entry name" value="Tripartite_DENN"/>
</dbReference>
<proteinExistence type="evidence at transcript level"/>